<accession>A0A8J9UHV5</accession>
<keyword evidence="4" id="KW-1185">Reference proteome</keyword>
<dbReference type="PANTHER" id="PTHR15004:SF0">
    <property type="entry name" value="GLUTAMYL-TRNA(GLN) AMIDOTRANSFERASE SUBUNIT C, MITOCHONDRIAL"/>
    <property type="match status" value="1"/>
</dbReference>
<dbReference type="Gene3D" id="3.40.50.800">
    <property type="entry name" value="Anticodon-binding domain"/>
    <property type="match status" value="1"/>
</dbReference>
<dbReference type="InterPro" id="IPR003837">
    <property type="entry name" value="GatC"/>
</dbReference>
<dbReference type="AlphaFoldDB" id="A0A8J9UHV5"/>
<dbReference type="GO" id="GO:0032543">
    <property type="term" value="P:mitochondrial translation"/>
    <property type="evidence" value="ECO:0007669"/>
    <property type="project" value="TreeGrafter"/>
</dbReference>
<dbReference type="InterPro" id="IPR036113">
    <property type="entry name" value="Asp/Glu-ADT_sf_sub_c"/>
</dbReference>
<dbReference type="Proteomes" id="UP000838878">
    <property type="component" value="Chromosome 14"/>
</dbReference>
<protein>
    <recommendedName>
        <fullName evidence="5">Glu-AdT subunit C</fullName>
    </recommendedName>
</protein>
<dbReference type="GO" id="GO:0000166">
    <property type="term" value="F:nucleotide binding"/>
    <property type="evidence" value="ECO:0007669"/>
    <property type="project" value="UniProtKB-KW"/>
</dbReference>
<dbReference type="SUPFAM" id="SSF52954">
    <property type="entry name" value="Class II aaRS ABD-related"/>
    <property type="match status" value="1"/>
</dbReference>
<dbReference type="GO" id="GO:0030956">
    <property type="term" value="C:glutamyl-tRNA(Gln) amidotransferase complex"/>
    <property type="evidence" value="ECO:0007669"/>
    <property type="project" value="TreeGrafter"/>
</dbReference>
<proteinExistence type="inferred from homology"/>
<dbReference type="InterPro" id="IPR045864">
    <property type="entry name" value="aa-tRNA-synth_II/BPL/LPL"/>
</dbReference>
<gene>
    <name evidence="3" type="ORF">BINO364_LOCUS5790</name>
</gene>
<keyword evidence="2" id="KW-0496">Mitochondrion</keyword>
<evidence type="ECO:0000313" key="4">
    <source>
        <dbReference type="Proteomes" id="UP000838878"/>
    </source>
</evidence>
<evidence type="ECO:0000256" key="2">
    <source>
        <dbReference type="ARBA" id="ARBA00023128"/>
    </source>
</evidence>
<dbReference type="GO" id="GO:0005739">
    <property type="term" value="C:mitochondrion"/>
    <property type="evidence" value="ECO:0007669"/>
    <property type="project" value="TreeGrafter"/>
</dbReference>
<dbReference type="InterPro" id="IPR036621">
    <property type="entry name" value="Anticodon-bd_dom_sf"/>
</dbReference>
<dbReference type="HAMAP" id="MF_00122">
    <property type="entry name" value="GatC"/>
    <property type="match status" value="1"/>
</dbReference>
<evidence type="ECO:0000313" key="3">
    <source>
        <dbReference type="EMBL" id="CAH0719449.1"/>
    </source>
</evidence>
<evidence type="ECO:0008006" key="5">
    <source>
        <dbReference type="Google" id="ProtNLM"/>
    </source>
</evidence>
<dbReference type="Gene3D" id="3.30.930.10">
    <property type="entry name" value="Bira Bifunctional Protein, Domain 2"/>
    <property type="match status" value="1"/>
</dbReference>
<reference evidence="3" key="1">
    <citation type="submission" date="2021-12" db="EMBL/GenBank/DDBJ databases">
        <authorList>
            <person name="Martin H S."/>
        </authorList>
    </citation>
    <scope>NUCLEOTIDE SEQUENCE</scope>
</reference>
<organism evidence="3 4">
    <name type="scientific">Brenthis ino</name>
    <name type="common">lesser marbled fritillary</name>
    <dbReference type="NCBI Taxonomy" id="405034"/>
    <lineage>
        <taxon>Eukaryota</taxon>
        <taxon>Metazoa</taxon>
        <taxon>Ecdysozoa</taxon>
        <taxon>Arthropoda</taxon>
        <taxon>Hexapoda</taxon>
        <taxon>Insecta</taxon>
        <taxon>Pterygota</taxon>
        <taxon>Neoptera</taxon>
        <taxon>Endopterygota</taxon>
        <taxon>Lepidoptera</taxon>
        <taxon>Glossata</taxon>
        <taxon>Ditrysia</taxon>
        <taxon>Papilionoidea</taxon>
        <taxon>Nymphalidae</taxon>
        <taxon>Heliconiinae</taxon>
        <taxon>Argynnini</taxon>
        <taxon>Brenthis</taxon>
    </lineage>
</organism>
<feature type="non-terminal residue" evidence="3">
    <location>
        <position position="412"/>
    </location>
</feature>
<dbReference type="GO" id="GO:0070681">
    <property type="term" value="P:glutaminyl-tRNAGln biosynthesis via transamidation"/>
    <property type="evidence" value="ECO:0007669"/>
    <property type="project" value="TreeGrafter"/>
</dbReference>
<dbReference type="PANTHER" id="PTHR15004">
    <property type="entry name" value="GLUTAMYL-TRNA(GLN) AMIDOTRANSFERASE SUBUNIT C, MITOCHONDRIAL"/>
    <property type="match status" value="1"/>
</dbReference>
<keyword evidence="1" id="KW-0547">Nucleotide-binding</keyword>
<dbReference type="EMBL" id="OV170234">
    <property type="protein sequence ID" value="CAH0719449.1"/>
    <property type="molecule type" value="Genomic_DNA"/>
</dbReference>
<dbReference type="SUPFAM" id="SSF141000">
    <property type="entry name" value="Glu-tRNAGln amidotransferase C subunit"/>
    <property type="match status" value="1"/>
</dbReference>
<dbReference type="GO" id="GO:0006450">
    <property type="term" value="P:regulation of translational fidelity"/>
    <property type="evidence" value="ECO:0007669"/>
    <property type="project" value="InterPro"/>
</dbReference>
<evidence type="ECO:0000256" key="1">
    <source>
        <dbReference type="ARBA" id="ARBA00022741"/>
    </source>
</evidence>
<dbReference type="OrthoDB" id="5394539at2759"/>
<sequence>MQDRFIFSTLKKTKYILRLRQFSTKVPKTPIITLEKKETERTKVDTNTIALLERLSLVKCDTDEGVKVLEDSIAFADKILHIDTSNVEPLYTVLENQNLNLREDKITQGNCQKDILKNATLTEDDYFVAPPGNIPLHEVQNKNVEPTKNNVPYYGFIERHSTESIKEISIGPNDDKFYPQNTLHLKLKIILPQTEIMQCFIQWQRYRKYWWSSVTTTPSLFSINDMKHDTDSSNVNIIANFAWGQYIVETINVNHNHVDEISNSNNNGSACLTCTTGLETAFLTLLLDGLSNTTKEEYLRLHNKMAPYKISFALDSEGMRENPNVSNTLKELSTLLFHKLNSKKISAWLPSFTLPLQVQIKENLHLGVTYTAILSEDTLTNGIFHLLNSSTMLKEQLHVADFDSYAALLCGK</sequence>
<name>A0A8J9UHV5_9NEOP</name>
<dbReference type="Pfam" id="PF02686">
    <property type="entry name" value="GatC"/>
    <property type="match status" value="1"/>
</dbReference>